<gene>
    <name evidence="1" type="ORF">LQ567_25185</name>
</gene>
<sequence length="208" mass="23962">MVNHIPNSTLPDVEIVETFTDSINVGEKGRNSIRIIKYRVFDDTYLIIKFYIKQAGQWLLQNTYQYETNASMGLQPDIRDFNNDQLNDITIIAATAARGANEVRRLFIYDAQAKQLVSIVNAEDYPNMRYNPELDCIDAFLVHGGSSTIFAKIKGDSLKTFASVHNDLYRTVYKIDADGNEQLIRKDTIITPDDIYIRYKNFDPLREY</sequence>
<dbReference type="EMBL" id="JAJNEC010000008">
    <property type="protein sequence ID" value="MCD2426103.1"/>
    <property type="molecule type" value="Genomic_DNA"/>
</dbReference>
<dbReference type="RefSeq" id="WP_231008691.1">
    <property type="nucleotide sequence ID" value="NZ_JAJNEC010000008.1"/>
</dbReference>
<keyword evidence="2" id="KW-1185">Reference proteome</keyword>
<organism evidence="1 2">
    <name type="scientific">Niabella pedocola</name>
    <dbReference type="NCBI Taxonomy" id="1752077"/>
    <lineage>
        <taxon>Bacteria</taxon>
        <taxon>Pseudomonadati</taxon>
        <taxon>Bacteroidota</taxon>
        <taxon>Chitinophagia</taxon>
        <taxon>Chitinophagales</taxon>
        <taxon>Chitinophagaceae</taxon>
        <taxon>Niabella</taxon>
    </lineage>
</organism>
<comment type="caution">
    <text evidence="1">The sequence shown here is derived from an EMBL/GenBank/DDBJ whole genome shotgun (WGS) entry which is preliminary data.</text>
</comment>
<proteinExistence type="predicted"/>
<dbReference type="Proteomes" id="UP001199816">
    <property type="component" value="Unassembled WGS sequence"/>
</dbReference>
<evidence type="ECO:0000313" key="2">
    <source>
        <dbReference type="Proteomes" id="UP001199816"/>
    </source>
</evidence>
<name>A0ABS8PYH2_9BACT</name>
<reference evidence="1 2" key="1">
    <citation type="submission" date="2021-11" db="EMBL/GenBank/DDBJ databases">
        <title>Genomic of Niabella pedocola.</title>
        <authorList>
            <person name="Wu T."/>
        </authorList>
    </citation>
    <scope>NUCLEOTIDE SEQUENCE [LARGE SCALE GENOMIC DNA]</scope>
    <source>
        <strain evidence="1 2">JCM 31011</strain>
    </source>
</reference>
<evidence type="ECO:0000313" key="1">
    <source>
        <dbReference type="EMBL" id="MCD2426103.1"/>
    </source>
</evidence>
<protein>
    <submittedName>
        <fullName evidence="1">Uncharacterized protein</fullName>
    </submittedName>
</protein>
<accession>A0ABS8PYH2</accession>